<dbReference type="Gene3D" id="3.50.50.60">
    <property type="entry name" value="FAD/NAD(P)-binding domain"/>
    <property type="match status" value="1"/>
</dbReference>
<feature type="domain" description="FAD-binding" evidence="6">
    <location>
        <begin position="215"/>
        <end position="421"/>
    </location>
</feature>
<proteinExistence type="inferred from homology"/>
<dbReference type="RefSeq" id="XP_058312922.1">
    <property type="nucleotide sequence ID" value="XM_058447511.1"/>
</dbReference>
<evidence type="ECO:0000256" key="5">
    <source>
        <dbReference type="SAM" id="MobiDB-lite"/>
    </source>
</evidence>
<dbReference type="GO" id="GO:0016709">
    <property type="term" value="F:oxidoreductase activity, acting on paired donors, with incorporation or reduction of molecular oxygen, NAD(P)H as one donor, and incorporation of one atom of oxygen"/>
    <property type="evidence" value="ECO:0007669"/>
    <property type="project" value="UniProtKB-ARBA"/>
</dbReference>
<comment type="similarity">
    <text evidence="1">Belongs to the PheA/TfdB FAD monooxygenase family.</text>
</comment>
<reference evidence="8" key="2">
    <citation type="journal article" date="2023" name="IMA Fungus">
        <title>Comparative genomic study of the Penicillium genus elucidates a diverse pangenome and 15 lateral gene transfer events.</title>
        <authorList>
            <person name="Petersen C."/>
            <person name="Sorensen T."/>
            <person name="Nielsen M.R."/>
            <person name="Sondergaard T.E."/>
            <person name="Sorensen J.L."/>
            <person name="Fitzpatrick D.A."/>
            <person name="Frisvad J.C."/>
            <person name="Nielsen K.L."/>
        </authorList>
    </citation>
    <scope>NUCLEOTIDE SEQUENCE</scope>
    <source>
        <strain evidence="8">IBT 15544</strain>
    </source>
</reference>
<comment type="caution">
    <text evidence="8">The sequence shown here is derived from an EMBL/GenBank/DDBJ whole genome shotgun (WGS) entry which is preliminary data.</text>
</comment>
<dbReference type="InterPro" id="IPR050641">
    <property type="entry name" value="RIFMO-like"/>
</dbReference>
<reference evidence="8" key="1">
    <citation type="submission" date="2022-12" db="EMBL/GenBank/DDBJ databases">
        <authorList>
            <person name="Petersen C."/>
        </authorList>
    </citation>
    <scope>NUCLEOTIDE SEQUENCE</scope>
    <source>
        <strain evidence="8">IBT 15544</strain>
    </source>
</reference>
<keyword evidence="9" id="KW-1185">Reference proteome</keyword>
<evidence type="ECO:0000259" key="7">
    <source>
        <dbReference type="Pfam" id="PF07976"/>
    </source>
</evidence>
<dbReference type="InterPro" id="IPR038220">
    <property type="entry name" value="PHOX_C_sf"/>
</dbReference>
<accession>A0A9W9NGK7</accession>
<dbReference type="PANTHER" id="PTHR43004:SF20">
    <property type="entry name" value="2-MONOOXYGENASE, PUTATIVE (AFU_ORTHOLOGUE AFUA_1G13660)-RELATED"/>
    <property type="match status" value="1"/>
</dbReference>
<keyword evidence="3" id="KW-0274">FAD</keyword>
<dbReference type="Gene3D" id="3.40.30.20">
    <property type="match status" value="1"/>
</dbReference>
<dbReference type="InterPro" id="IPR012941">
    <property type="entry name" value="Phe_hydrox_C_dim_dom"/>
</dbReference>
<feature type="domain" description="FAD-binding" evidence="6">
    <location>
        <begin position="12"/>
        <end position="149"/>
    </location>
</feature>
<evidence type="ECO:0000313" key="8">
    <source>
        <dbReference type="EMBL" id="KAJ5218349.1"/>
    </source>
</evidence>
<dbReference type="Pfam" id="PF07976">
    <property type="entry name" value="Phe_hydrox_dim"/>
    <property type="match status" value="1"/>
</dbReference>
<gene>
    <name evidence="8" type="ORF">N7498_000448</name>
</gene>
<evidence type="ECO:0000313" key="9">
    <source>
        <dbReference type="Proteomes" id="UP001150904"/>
    </source>
</evidence>
<dbReference type="OrthoDB" id="1716816at2759"/>
<dbReference type="SUPFAM" id="SSF52833">
    <property type="entry name" value="Thioredoxin-like"/>
    <property type="match status" value="1"/>
</dbReference>
<dbReference type="Gene3D" id="3.30.9.10">
    <property type="entry name" value="D-Amino Acid Oxidase, subunit A, domain 2"/>
    <property type="match status" value="1"/>
</dbReference>
<evidence type="ECO:0000256" key="2">
    <source>
        <dbReference type="ARBA" id="ARBA00022630"/>
    </source>
</evidence>
<dbReference type="PRINTS" id="PR00420">
    <property type="entry name" value="RNGMNOXGNASE"/>
</dbReference>
<dbReference type="SUPFAM" id="SSF51905">
    <property type="entry name" value="FAD/NAD(P)-binding domain"/>
    <property type="match status" value="1"/>
</dbReference>
<keyword evidence="4" id="KW-0560">Oxidoreductase</keyword>
<dbReference type="GeneID" id="83174811"/>
<dbReference type="CDD" id="cd02979">
    <property type="entry name" value="PHOX_C"/>
    <property type="match status" value="1"/>
</dbReference>
<dbReference type="Pfam" id="PF01494">
    <property type="entry name" value="FAD_binding_3"/>
    <property type="match status" value="2"/>
</dbReference>
<dbReference type="SUPFAM" id="SSF54373">
    <property type="entry name" value="FAD-linked reductases, C-terminal domain"/>
    <property type="match status" value="1"/>
</dbReference>
<sequence>MTGSVPTREDHVDVLIVGAGPAGLMLSTWLSRCGIKTRIVDKRGTKIFNGQADGLQCRTLEIFDSFDFAQRVWRESNHMIEICLWNPDENGTIRRSSRIPDTIPGISRFQQVVLHQGRIERFFLDTMKEHGNLTVERGVLPVSFQFDETKAGDFDDYPISVELRTLSDEESTPSQRQQHHKSVDGQETTVNDGLFRSNLVADDTDDLIRLTEANHADQTELIKAKFLVGCDGAHSWVRRQAGFKLEGDSTDYIWGVLDIIPITDFPDIRHRCAIHSASEGSVMVIPRENKLVRLYIQLLATNHENGSKADRSWITPSIILQSAQRIMHPYKLDYTYCDWWTAYQIGQRVGDNFSLRERVFLAGDAVHTHSPKAGQGMNVSMQDTYNLGWKLAHVVKGYSEGSILKTYQSERKMIAQDLIAFDHRFSRLFSGRPAKDIMDEEGVSMEEFQNAFEKGNEFASGIAVNYGASPIIAKEGQIISKPQLATKIDIGKRMPSFKVLNQADARPWHLQELLKSNGRWRVIVFPGRLTEPSNMQRMQMLGKRLEEPDSFVQRYTPPGQSIDSVIEILTVHPGPRAGIELLDIPEAFHPYHSDIGWDYWKVYVDDESYHEGHGQAFANYGIDPSRGASVIVRPDQYVSWVGEMDDYEEMSRFFAGFMRQQFAAKGAVDGAGS</sequence>
<protein>
    <recommendedName>
        <fullName evidence="10">FAD-binding domain-containing protein</fullName>
    </recommendedName>
</protein>
<dbReference type="Proteomes" id="UP001150904">
    <property type="component" value="Unassembled WGS sequence"/>
</dbReference>
<name>A0A9W9NGK7_9EURO</name>
<feature type="domain" description="Phenol hydroxylase-like C-terminal dimerisation" evidence="7">
    <location>
        <begin position="464"/>
        <end position="661"/>
    </location>
</feature>
<evidence type="ECO:0008006" key="10">
    <source>
        <dbReference type="Google" id="ProtNLM"/>
    </source>
</evidence>
<dbReference type="InterPro" id="IPR036188">
    <property type="entry name" value="FAD/NAD-bd_sf"/>
</dbReference>
<feature type="region of interest" description="Disordered" evidence="5">
    <location>
        <begin position="167"/>
        <end position="187"/>
    </location>
</feature>
<evidence type="ECO:0000256" key="1">
    <source>
        <dbReference type="ARBA" id="ARBA00007801"/>
    </source>
</evidence>
<evidence type="ECO:0000256" key="3">
    <source>
        <dbReference type="ARBA" id="ARBA00022827"/>
    </source>
</evidence>
<dbReference type="PANTHER" id="PTHR43004">
    <property type="entry name" value="TRK SYSTEM POTASSIUM UPTAKE PROTEIN"/>
    <property type="match status" value="1"/>
</dbReference>
<evidence type="ECO:0000256" key="4">
    <source>
        <dbReference type="ARBA" id="ARBA00023002"/>
    </source>
</evidence>
<evidence type="ECO:0000259" key="6">
    <source>
        <dbReference type="Pfam" id="PF01494"/>
    </source>
</evidence>
<dbReference type="EMBL" id="JAPQKR010000004">
    <property type="protein sequence ID" value="KAJ5218349.1"/>
    <property type="molecule type" value="Genomic_DNA"/>
</dbReference>
<dbReference type="AlphaFoldDB" id="A0A9W9NGK7"/>
<keyword evidence="2" id="KW-0285">Flavoprotein</keyword>
<dbReference type="InterPro" id="IPR002938">
    <property type="entry name" value="FAD-bd"/>
</dbReference>
<dbReference type="GO" id="GO:0071949">
    <property type="term" value="F:FAD binding"/>
    <property type="evidence" value="ECO:0007669"/>
    <property type="project" value="InterPro"/>
</dbReference>
<organism evidence="8 9">
    <name type="scientific">Penicillium cinerascens</name>
    <dbReference type="NCBI Taxonomy" id="70096"/>
    <lineage>
        <taxon>Eukaryota</taxon>
        <taxon>Fungi</taxon>
        <taxon>Dikarya</taxon>
        <taxon>Ascomycota</taxon>
        <taxon>Pezizomycotina</taxon>
        <taxon>Eurotiomycetes</taxon>
        <taxon>Eurotiomycetidae</taxon>
        <taxon>Eurotiales</taxon>
        <taxon>Aspergillaceae</taxon>
        <taxon>Penicillium</taxon>
    </lineage>
</organism>
<dbReference type="InterPro" id="IPR036249">
    <property type="entry name" value="Thioredoxin-like_sf"/>
</dbReference>